<keyword evidence="5" id="KW-1185">Reference proteome</keyword>
<dbReference type="InterPro" id="IPR013083">
    <property type="entry name" value="Znf_RING/FYVE/PHD"/>
</dbReference>
<keyword evidence="1" id="KW-0862">Zinc</keyword>
<dbReference type="InterPro" id="IPR051826">
    <property type="entry name" value="E3_ubiquitin-ligase_domain"/>
</dbReference>
<evidence type="ECO:0000313" key="4">
    <source>
        <dbReference type="EMBL" id="CAK9074111.1"/>
    </source>
</evidence>
<dbReference type="PANTHER" id="PTHR22765">
    <property type="entry name" value="RING FINGER AND PROTEASE ASSOCIATED DOMAIN-CONTAINING"/>
    <property type="match status" value="1"/>
</dbReference>
<keyword evidence="1" id="KW-0479">Metal-binding</keyword>
<sequence length="120" mass="13743">MTDFFVAAGILLALALLLGFLWVDFRRVGQHLRILGKNTEPNVKRWIHNQLPYVHIDGDLTCPICLDQLHLHEQVKQLPCQHCYHEECLMEWGCRWSGSGSPTLSCPLCRVNHMVCVPPL</sequence>
<accession>A0ABP0PDJ2</accession>
<keyword evidence="2" id="KW-1133">Transmembrane helix</keyword>
<keyword evidence="2" id="KW-0472">Membrane</keyword>
<dbReference type="Proteomes" id="UP001642484">
    <property type="component" value="Unassembled WGS sequence"/>
</dbReference>
<dbReference type="PROSITE" id="PS50089">
    <property type="entry name" value="ZF_RING_2"/>
    <property type="match status" value="1"/>
</dbReference>
<dbReference type="SUPFAM" id="SSF57850">
    <property type="entry name" value="RING/U-box"/>
    <property type="match status" value="1"/>
</dbReference>
<dbReference type="EMBL" id="CAXAMN010022973">
    <property type="protein sequence ID" value="CAK9074111.1"/>
    <property type="molecule type" value="Genomic_DNA"/>
</dbReference>
<evidence type="ECO:0000256" key="1">
    <source>
        <dbReference type="PROSITE-ProRule" id="PRU00175"/>
    </source>
</evidence>
<keyword evidence="1" id="KW-0863">Zinc-finger</keyword>
<evidence type="ECO:0000313" key="5">
    <source>
        <dbReference type="Proteomes" id="UP001642484"/>
    </source>
</evidence>
<comment type="caution">
    <text evidence="4">The sequence shown here is derived from an EMBL/GenBank/DDBJ whole genome shotgun (WGS) entry which is preliminary data.</text>
</comment>
<feature type="domain" description="RING-type" evidence="3">
    <location>
        <begin position="62"/>
        <end position="110"/>
    </location>
</feature>
<dbReference type="Gene3D" id="3.30.40.10">
    <property type="entry name" value="Zinc/RING finger domain, C3HC4 (zinc finger)"/>
    <property type="match status" value="1"/>
</dbReference>
<organism evidence="4 5">
    <name type="scientific">Durusdinium trenchii</name>
    <dbReference type="NCBI Taxonomy" id="1381693"/>
    <lineage>
        <taxon>Eukaryota</taxon>
        <taxon>Sar</taxon>
        <taxon>Alveolata</taxon>
        <taxon>Dinophyceae</taxon>
        <taxon>Suessiales</taxon>
        <taxon>Symbiodiniaceae</taxon>
        <taxon>Durusdinium</taxon>
    </lineage>
</organism>
<dbReference type="SMART" id="SM00184">
    <property type="entry name" value="RING"/>
    <property type="match status" value="1"/>
</dbReference>
<feature type="transmembrane region" description="Helical" evidence="2">
    <location>
        <begin position="6"/>
        <end position="25"/>
    </location>
</feature>
<reference evidence="4 5" key="1">
    <citation type="submission" date="2024-02" db="EMBL/GenBank/DDBJ databases">
        <authorList>
            <person name="Chen Y."/>
            <person name="Shah S."/>
            <person name="Dougan E. K."/>
            <person name="Thang M."/>
            <person name="Chan C."/>
        </authorList>
    </citation>
    <scope>NUCLEOTIDE SEQUENCE [LARGE SCALE GENOMIC DNA]</scope>
</reference>
<gene>
    <name evidence="4" type="ORF">CCMP2556_LOCUS36524</name>
</gene>
<proteinExistence type="predicted"/>
<evidence type="ECO:0000259" key="3">
    <source>
        <dbReference type="PROSITE" id="PS50089"/>
    </source>
</evidence>
<evidence type="ECO:0000256" key="2">
    <source>
        <dbReference type="SAM" id="Phobius"/>
    </source>
</evidence>
<protein>
    <recommendedName>
        <fullName evidence="3">RING-type domain-containing protein</fullName>
    </recommendedName>
</protein>
<dbReference type="Pfam" id="PF13639">
    <property type="entry name" value="zf-RING_2"/>
    <property type="match status" value="1"/>
</dbReference>
<name>A0ABP0PDJ2_9DINO</name>
<dbReference type="InterPro" id="IPR001841">
    <property type="entry name" value="Znf_RING"/>
</dbReference>
<keyword evidence="2" id="KW-0812">Transmembrane</keyword>